<dbReference type="PANTHER" id="PTHR43785">
    <property type="entry name" value="GAMMA-GLUTAMYLPUTRESCINE SYNTHETASE"/>
    <property type="match status" value="1"/>
</dbReference>
<evidence type="ECO:0000259" key="5">
    <source>
        <dbReference type="PROSITE" id="PS51987"/>
    </source>
</evidence>
<protein>
    <submittedName>
        <fullName evidence="6">Glutamine synthetase</fullName>
    </submittedName>
</protein>
<dbReference type="Pfam" id="PF00120">
    <property type="entry name" value="Gln-synt_C"/>
    <property type="match status" value="1"/>
</dbReference>
<dbReference type="InterPro" id="IPR036651">
    <property type="entry name" value="Gln_synt_N_sf"/>
</dbReference>
<evidence type="ECO:0000256" key="1">
    <source>
        <dbReference type="ARBA" id="ARBA00009897"/>
    </source>
</evidence>
<dbReference type="Gene3D" id="3.10.20.70">
    <property type="entry name" value="Glutamine synthetase, N-terminal domain"/>
    <property type="match status" value="1"/>
</dbReference>
<keyword evidence="2" id="KW-0436">Ligase</keyword>
<dbReference type="GO" id="GO:0006542">
    <property type="term" value="P:glutamine biosynthetic process"/>
    <property type="evidence" value="ECO:0007669"/>
    <property type="project" value="InterPro"/>
</dbReference>
<dbReference type="PROSITE" id="PS51987">
    <property type="entry name" value="GS_CATALYTIC"/>
    <property type="match status" value="1"/>
</dbReference>
<dbReference type="PANTHER" id="PTHR43785:SF12">
    <property type="entry name" value="TYPE-1 GLUTAMINE SYNTHETASE 2"/>
    <property type="match status" value="1"/>
</dbReference>
<dbReference type="GO" id="GO:0004356">
    <property type="term" value="F:glutamine synthetase activity"/>
    <property type="evidence" value="ECO:0007669"/>
    <property type="project" value="InterPro"/>
</dbReference>
<comment type="caution">
    <text evidence="6">The sequence shown here is derived from an EMBL/GenBank/DDBJ whole genome shotgun (WGS) entry which is preliminary data.</text>
</comment>
<reference evidence="6 7" key="1">
    <citation type="submission" date="2019-03" db="EMBL/GenBank/DDBJ databases">
        <title>Comparative genomic analyses of the sweetpotato soil rot pathogen, Streptomyces ipomoeae.</title>
        <authorList>
            <person name="Ruschel Soares N."/>
            <person name="Badger J.H."/>
            <person name="Huguet-Tapia J.C."/>
            <person name="Clark C.A."/>
            <person name="Pettis G.S."/>
        </authorList>
    </citation>
    <scope>NUCLEOTIDE SEQUENCE [LARGE SCALE GENOMIC DNA]</scope>
    <source>
        <strain evidence="6 7">88-35</strain>
    </source>
</reference>
<dbReference type="InterPro" id="IPR014746">
    <property type="entry name" value="Gln_synth/guanido_kin_cat_dom"/>
</dbReference>
<dbReference type="SMART" id="SM01230">
    <property type="entry name" value="Gln-synt_C"/>
    <property type="match status" value="1"/>
</dbReference>
<dbReference type="EMBL" id="SPAZ01000362">
    <property type="protein sequence ID" value="TQE15809.1"/>
    <property type="molecule type" value="Genomic_DNA"/>
</dbReference>
<sequence length="455" mass="49264">MHHQNGTLIGLLSFDQFRAAVASGDIHTVMIGVPDMMGRLKGKEFDASALIKDLPATEACAYILATDADMTPLPGFDLTGWEHGYGDFTLIPNEHTIRRLGYLDGTALVLADPADPEGRPVEVAPRHILRTQLDRLTGLGYEVRVGLETEFVLYRDTEYSTANNRDLRPVALHNLDYALDRPPALADFLQDLRNALRTAGIPPESVKLEGANGQVEVTFPYGQALPACDAHIVFKHAVRHVAARRGLTPTFMAAPETGVGSGLHVHLSLWKDDEPAFATPSRRDVLPETMQRAIAGLISGLPHLAPLYAPTVNSYKRYRPHSFAPTHFTWGIDNRGCAIRVTGHGQGTHLEIRPPGADANPYLAVAAACAAIHHGLTGSPALPPLYLGDPYQAVDELPLPGDLAAALGDFDGSPIAVDAFGESVVRHYAHAAHIEIEAHRALVTDIERQRGLERA</sequence>
<evidence type="ECO:0000256" key="3">
    <source>
        <dbReference type="PROSITE-ProRule" id="PRU01331"/>
    </source>
</evidence>
<comment type="similarity">
    <text evidence="1 3 4">Belongs to the glutamine synthetase family.</text>
</comment>
<name>A0AAE8VT27_9ACTN</name>
<evidence type="ECO:0000256" key="4">
    <source>
        <dbReference type="RuleBase" id="RU000384"/>
    </source>
</evidence>
<dbReference type="Proteomes" id="UP000318720">
    <property type="component" value="Unassembled WGS sequence"/>
</dbReference>
<feature type="domain" description="GS catalytic" evidence="5">
    <location>
        <begin position="125"/>
        <end position="455"/>
    </location>
</feature>
<evidence type="ECO:0000313" key="6">
    <source>
        <dbReference type="EMBL" id="TQE15809.1"/>
    </source>
</evidence>
<dbReference type="AlphaFoldDB" id="A0AAE8VT27"/>
<dbReference type="SUPFAM" id="SSF55931">
    <property type="entry name" value="Glutamine synthetase/guanido kinase"/>
    <property type="match status" value="1"/>
</dbReference>
<organism evidence="6 7">
    <name type="scientific">Streptomyces ipomoeae</name>
    <dbReference type="NCBI Taxonomy" id="103232"/>
    <lineage>
        <taxon>Bacteria</taxon>
        <taxon>Bacillati</taxon>
        <taxon>Actinomycetota</taxon>
        <taxon>Actinomycetes</taxon>
        <taxon>Kitasatosporales</taxon>
        <taxon>Streptomycetaceae</taxon>
        <taxon>Streptomyces</taxon>
    </lineage>
</organism>
<accession>A0AAE8VT27</accession>
<dbReference type="RefSeq" id="WP_141586335.1">
    <property type="nucleotide sequence ID" value="NZ_SPAZ01000362.1"/>
</dbReference>
<dbReference type="Gene3D" id="3.30.590.10">
    <property type="entry name" value="Glutamine synthetase/guanido kinase, catalytic domain"/>
    <property type="match status" value="1"/>
</dbReference>
<dbReference type="InterPro" id="IPR008146">
    <property type="entry name" value="Gln_synth_cat_dom"/>
</dbReference>
<proteinExistence type="inferred from homology"/>
<gene>
    <name evidence="6" type="ORF">Sipo8835_44420</name>
</gene>
<dbReference type="SUPFAM" id="SSF54368">
    <property type="entry name" value="Glutamine synthetase, N-terminal domain"/>
    <property type="match status" value="1"/>
</dbReference>
<evidence type="ECO:0000313" key="7">
    <source>
        <dbReference type="Proteomes" id="UP000318720"/>
    </source>
</evidence>
<evidence type="ECO:0000256" key="2">
    <source>
        <dbReference type="ARBA" id="ARBA00022598"/>
    </source>
</evidence>